<evidence type="ECO:0000313" key="2">
    <source>
        <dbReference type="Proteomes" id="UP000325780"/>
    </source>
</evidence>
<keyword evidence="2" id="KW-1185">Reference proteome</keyword>
<reference evidence="1 2" key="1">
    <citation type="submission" date="2019-04" db="EMBL/GenBank/DDBJ databases">
        <title>Friends and foes A comparative genomics study of 23 Aspergillus species from section Flavi.</title>
        <authorList>
            <consortium name="DOE Joint Genome Institute"/>
            <person name="Kjaerbolling I."/>
            <person name="Vesth T."/>
            <person name="Frisvad J.C."/>
            <person name="Nybo J.L."/>
            <person name="Theobald S."/>
            <person name="Kildgaard S."/>
            <person name="Isbrandt T."/>
            <person name="Kuo A."/>
            <person name="Sato A."/>
            <person name="Lyhne E.K."/>
            <person name="Kogle M.E."/>
            <person name="Wiebenga A."/>
            <person name="Kun R.S."/>
            <person name="Lubbers R.J."/>
            <person name="Makela M.R."/>
            <person name="Barry K."/>
            <person name="Chovatia M."/>
            <person name="Clum A."/>
            <person name="Daum C."/>
            <person name="Haridas S."/>
            <person name="He G."/>
            <person name="LaButti K."/>
            <person name="Lipzen A."/>
            <person name="Mondo S."/>
            <person name="Riley R."/>
            <person name="Salamov A."/>
            <person name="Simmons B.A."/>
            <person name="Magnuson J.K."/>
            <person name="Henrissat B."/>
            <person name="Mortensen U.H."/>
            <person name="Larsen T.O."/>
            <person name="Devries R.P."/>
            <person name="Grigoriev I.V."/>
            <person name="Machida M."/>
            <person name="Baker S.E."/>
            <person name="Andersen M.R."/>
        </authorList>
    </citation>
    <scope>NUCLEOTIDE SEQUENCE [LARGE SCALE GENOMIC DNA]</scope>
    <source>
        <strain evidence="1 2">IBT 18842</strain>
    </source>
</reference>
<dbReference type="Proteomes" id="UP000325780">
    <property type="component" value="Unassembled WGS sequence"/>
</dbReference>
<sequence length="91" mass="10044">MGSITFWDEYRGSLWITLLLVGIDSLGDFDTGCRALSFVSPPSFRFWSGIVGCILMCCYWSPRAVATRVSFGTESAGGWICDGYGVKDNRL</sequence>
<accession>A0A5N6TG33</accession>
<gene>
    <name evidence="1" type="ORF">BDV25DRAFT_165063</name>
</gene>
<dbReference type="EMBL" id="ML742366">
    <property type="protein sequence ID" value="KAE8145266.1"/>
    <property type="molecule type" value="Genomic_DNA"/>
</dbReference>
<protein>
    <submittedName>
        <fullName evidence="1">Uncharacterized protein</fullName>
    </submittedName>
</protein>
<evidence type="ECO:0000313" key="1">
    <source>
        <dbReference type="EMBL" id="KAE8145266.1"/>
    </source>
</evidence>
<name>A0A5N6TG33_ASPAV</name>
<dbReference type="AlphaFoldDB" id="A0A5N6TG33"/>
<proteinExistence type="predicted"/>
<organism evidence="1 2">
    <name type="scientific">Aspergillus avenaceus</name>
    <dbReference type="NCBI Taxonomy" id="36643"/>
    <lineage>
        <taxon>Eukaryota</taxon>
        <taxon>Fungi</taxon>
        <taxon>Dikarya</taxon>
        <taxon>Ascomycota</taxon>
        <taxon>Pezizomycotina</taxon>
        <taxon>Eurotiomycetes</taxon>
        <taxon>Eurotiomycetidae</taxon>
        <taxon>Eurotiales</taxon>
        <taxon>Aspergillaceae</taxon>
        <taxon>Aspergillus</taxon>
        <taxon>Aspergillus subgen. Circumdati</taxon>
    </lineage>
</organism>